<dbReference type="InterPro" id="IPR013321">
    <property type="entry name" value="Arc_rbn_hlx_hlx"/>
</dbReference>
<proteinExistence type="predicted"/>
<evidence type="ECO:0000259" key="1">
    <source>
        <dbReference type="Pfam" id="PF03869"/>
    </source>
</evidence>
<organism evidence="2 3">
    <name type="scientific">Pararhodobacter aggregans</name>
    <dbReference type="NCBI Taxonomy" id="404875"/>
    <lineage>
        <taxon>Bacteria</taxon>
        <taxon>Pseudomonadati</taxon>
        <taxon>Pseudomonadota</taxon>
        <taxon>Alphaproteobacteria</taxon>
        <taxon>Rhodobacterales</taxon>
        <taxon>Paracoccaceae</taxon>
        <taxon>Pararhodobacter</taxon>
    </lineage>
</organism>
<comment type="caution">
    <text evidence="2">The sequence shown here is derived from an EMBL/GenBank/DDBJ whole genome shotgun (WGS) entry which is preliminary data.</text>
</comment>
<reference evidence="2 3" key="1">
    <citation type="journal article" date="2011" name="Syst. Appl. Microbiol.">
        <title>Defluviimonas denitrificans gen. nov., sp. nov., and Pararhodobacter aggregans gen. nov., sp. nov., non-phototrophic Rhodobacteraceae from the biofilter of a marine aquaculture.</title>
        <authorList>
            <person name="Foesel B.U."/>
            <person name="Drake H.L."/>
            <person name="Schramm A."/>
        </authorList>
    </citation>
    <scope>NUCLEOTIDE SEQUENCE [LARGE SCALE GENOMIC DNA]</scope>
    <source>
        <strain evidence="2 3">D1-19</strain>
    </source>
</reference>
<protein>
    <recommendedName>
        <fullName evidence="1">Arc-like DNA binding domain-containing protein</fullName>
    </recommendedName>
</protein>
<keyword evidence="3" id="KW-1185">Reference proteome</keyword>
<dbReference type="EMBL" id="QDDR01000001">
    <property type="protein sequence ID" value="PVE48957.1"/>
    <property type="molecule type" value="Genomic_DNA"/>
</dbReference>
<evidence type="ECO:0000313" key="3">
    <source>
        <dbReference type="Proteomes" id="UP000244810"/>
    </source>
</evidence>
<gene>
    <name evidence="2" type="ORF">DDE23_00685</name>
</gene>
<dbReference type="SUPFAM" id="SSF47598">
    <property type="entry name" value="Ribbon-helix-helix"/>
    <property type="match status" value="1"/>
</dbReference>
<dbReference type="GO" id="GO:0005737">
    <property type="term" value="C:cytoplasm"/>
    <property type="evidence" value="ECO:0007669"/>
    <property type="project" value="UniProtKB-SubCell"/>
</dbReference>
<feature type="domain" description="Arc-like DNA binding" evidence="1">
    <location>
        <begin position="22"/>
        <end position="59"/>
    </location>
</feature>
<dbReference type="GO" id="GO:0006355">
    <property type="term" value="P:regulation of DNA-templated transcription"/>
    <property type="evidence" value="ECO:0007669"/>
    <property type="project" value="InterPro"/>
</dbReference>
<sequence>MKPLSGMAIRIPKKPVANIVPFGLRLQPELKAALEAAAQVSGRSLNSEISLRLQASFQMQDDVNANPTNPVRDLTASPTDATQLWEALEALRRRVDDIEKRGQ</sequence>
<dbReference type="InterPro" id="IPR010985">
    <property type="entry name" value="Ribbon_hlx_hlx"/>
</dbReference>
<dbReference type="Proteomes" id="UP000244810">
    <property type="component" value="Unassembled WGS sequence"/>
</dbReference>
<name>A0A2T7UW30_9RHOB</name>
<accession>A0A2T7UW30</accession>
<dbReference type="AlphaFoldDB" id="A0A2T7UW30"/>
<dbReference type="Pfam" id="PF03869">
    <property type="entry name" value="Arc"/>
    <property type="match status" value="1"/>
</dbReference>
<dbReference type="GO" id="GO:0003677">
    <property type="term" value="F:DNA binding"/>
    <property type="evidence" value="ECO:0007669"/>
    <property type="project" value="UniProtKB-KW"/>
</dbReference>
<dbReference type="InterPro" id="IPR005569">
    <property type="entry name" value="Arc_DNA-bd_dom"/>
</dbReference>
<evidence type="ECO:0000313" key="2">
    <source>
        <dbReference type="EMBL" id="PVE48957.1"/>
    </source>
</evidence>
<dbReference type="Gene3D" id="1.10.1220.10">
    <property type="entry name" value="Met repressor-like"/>
    <property type="match status" value="1"/>
</dbReference>